<reference evidence="4" key="1">
    <citation type="journal article" date="2019" name="Int. J. Syst. Evol. Microbiol.">
        <title>The Global Catalogue of Microorganisms (GCM) 10K type strain sequencing project: providing services to taxonomists for standard genome sequencing and annotation.</title>
        <authorList>
            <consortium name="The Broad Institute Genomics Platform"/>
            <consortium name="The Broad Institute Genome Sequencing Center for Infectious Disease"/>
            <person name="Wu L."/>
            <person name="Ma J."/>
        </authorList>
    </citation>
    <scope>NUCLEOTIDE SEQUENCE [LARGE SCALE GENOMIC DNA]</scope>
    <source>
        <strain evidence="4">JCM 17688</strain>
    </source>
</reference>
<keyword evidence="2" id="KW-0472">Membrane</keyword>
<proteinExistence type="predicted"/>
<evidence type="ECO:0000313" key="4">
    <source>
        <dbReference type="Proteomes" id="UP001500635"/>
    </source>
</evidence>
<name>A0ABP8K4S0_9ACTN</name>
<evidence type="ECO:0000256" key="1">
    <source>
        <dbReference type="SAM" id="MobiDB-lite"/>
    </source>
</evidence>
<evidence type="ECO:0000313" key="3">
    <source>
        <dbReference type="EMBL" id="GAA4400392.1"/>
    </source>
</evidence>
<protein>
    <recommendedName>
        <fullName evidence="5">Mce-associated membrane protein</fullName>
    </recommendedName>
</protein>
<feature type="compositionally biased region" description="Low complexity" evidence="1">
    <location>
        <begin position="35"/>
        <end position="51"/>
    </location>
</feature>
<dbReference type="RefSeq" id="WP_344999139.1">
    <property type="nucleotide sequence ID" value="NZ_BAABFR010000079.1"/>
</dbReference>
<feature type="region of interest" description="Disordered" evidence="1">
    <location>
        <begin position="1"/>
        <end position="67"/>
    </location>
</feature>
<evidence type="ECO:0000256" key="2">
    <source>
        <dbReference type="SAM" id="Phobius"/>
    </source>
</evidence>
<feature type="region of interest" description="Disordered" evidence="1">
    <location>
        <begin position="280"/>
        <end position="327"/>
    </location>
</feature>
<keyword evidence="2" id="KW-1133">Transmembrane helix</keyword>
<dbReference type="EMBL" id="BAABFR010000079">
    <property type="protein sequence ID" value="GAA4400392.1"/>
    <property type="molecule type" value="Genomic_DNA"/>
</dbReference>
<feature type="compositionally biased region" description="Basic and acidic residues" evidence="1">
    <location>
        <begin position="22"/>
        <end position="34"/>
    </location>
</feature>
<sequence>MTDKSPENTPADTDAAEAPEEATEKGKATEKDTAVGEVPTEVVTTEKATATDPDDAADEPTVVVTKKARPVIEEDDLDDEYEEVVVRRRKKRPAPASAPARSAAVGARLSGGPSTVLTVLATVVAIAVIAVAILSSIMWWKKDGDLSAIKNQMADDAKAEQVAGDYAVGAATFDYHDLGPWTAALTNGVSPELKTKLDATTSAMNQLLQPLQWVSKASELDAVVSSHNGPVYKVNVYVRVDGTNVQTPTGRTVNVVYNVTLNKDANWQITDVGSPAAVTDNATAAQGGGTPATGSTGTATTQAPATTAPTDTMAPGAAGATTPTPGG</sequence>
<dbReference type="Proteomes" id="UP001500635">
    <property type="component" value="Unassembled WGS sequence"/>
</dbReference>
<keyword evidence="4" id="KW-1185">Reference proteome</keyword>
<accession>A0ABP8K4S0</accession>
<feature type="transmembrane region" description="Helical" evidence="2">
    <location>
        <begin position="116"/>
        <end position="140"/>
    </location>
</feature>
<keyword evidence="2" id="KW-0812">Transmembrane</keyword>
<gene>
    <name evidence="3" type="ORF">GCM10023147_38960</name>
</gene>
<comment type="caution">
    <text evidence="3">The sequence shown here is derived from an EMBL/GenBank/DDBJ whole genome shotgun (WGS) entry which is preliminary data.</text>
</comment>
<organism evidence="3 4">
    <name type="scientific">Tsukamurella soli</name>
    <dbReference type="NCBI Taxonomy" id="644556"/>
    <lineage>
        <taxon>Bacteria</taxon>
        <taxon>Bacillati</taxon>
        <taxon>Actinomycetota</taxon>
        <taxon>Actinomycetes</taxon>
        <taxon>Mycobacteriales</taxon>
        <taxon>Tsukamurellaceae</taxon>
        <taxon>Tsukamurella</taxon>
    </lineage>
</organism>
<evidence type="ECO:0008006" key="5">
    <source>
        <dbReference type="Google" id="ProtNLM"/>
    </source>
</evidence>
<feature type="compositionally biased region" description="Low complexity" evidence="1">
    <location>
        <begin position="292"/>
        <end position="327"/>
    </location>
</feature>